<dbReference type="PANTHER" id="PTHR43790:SF8">
    <property type="entry name" value="SUGAR ABC TRANSPORTER ATP-BINDING PROTEIN"/>
    <property type="match status" value="1"/>
</dbReference>
<comment type="caution">
    <text evidence="4">The sequence shown here is derived from an EMBL/GenBank/DDBJ whole genome shotgun (WGS) entry which is preliminary data.</text>
</comment>
<proteinExistence type="predicted"/>
<dbReference type="InterPro" id="IPR027417">
    <property type="entry name" value="P-loop_NTPase"/>
</dbReference>
<evidence type="ECO:0000259" key="3">
    <source>
        <dbReference type="PROSITE" id="PS50893"/>
    </source>
</evidence>
<reference evidence="4 5" key="1">
    <citation type="submission" date="2014-07" db="EMBL/GenBank/DDBJ databases">
        <title>Draft genome of Clostridium celerecrescens 152B isolated from sediments associated with methane hydrate from Krishna Godavari basin.</title>
        <authorList>
            <person name="Honkalas V.S."/>
            <person name="Dabir A.P."/>
            <person name="Arora P."/>
            <person name="Dhakephalkar P.K."/>
        </authorList>
    </citation>
    <scope>NUCLEOTIDE SEQUENCE [LARGE SCALE GENOMIC DNA]</scope>
    <source>
        <strain evidence="4 5">152B</strain>
    </source>
</reference>
<name>A0A084JLA6_9FIRM</name>
<dbReference type="AlphaFoldDB" id="A0A084JLA6"/>
<evidence type="ECO:0000256" key="1">
    <source>
        <dbReference type="ARBA" id="ARBA00022741"/>
    </source>
</evidence>
<dbReference type="OrthoDB" id="2078674at2"/>
<dbReference type="GO" id="GO:0005524">
    <property type="term" value="F:ATP binding"/>
    <property type="evidence" value="ECO:0007669"/>
    <property type="project" value="UniProtKB-KW"/>
</dbReference>
<dbReference type="InterPro" id="IPR050107">
    <property type="entry name" value="ABC_carbohydrate_import_ATPase"/>
</dbReference>
<dbReference type="Gene3D" id="3.40.50.300">
    <property type="entry name" value="P-loop containing nucleotide triphosphate hydrolases"/>
    <property type="match status" value="2"/>
</dbReference>
<keyword evidence="2" id="KW-0067">ATP-binding</keyword>
<keyword evidence="5" id="KW-1185">Reference proteome</keyword>
<dbReference type="PANTHER" id="PTHR43790">
    <property type="entry name" value="CARBOHYDRATE TRANSPORT ATP-BINDING PROTEIN MG119-RELATED"/>
    <property type="match status" value="1"/>
</dbReference>
<dbReference type="EMBL" id="JPME01000015">
    <property type="protein sequence ID" value="KEZ89740.1"/>
    <property type="molecule type" value="Genomic_DNA"/>
</dbReference>
<keyword evidence="1" id="KW-0547">Nucleotide-binding</keyword>
<dbReference type="InterPro" id="IPR003439">
    <property type="entry name" value="ABC_transporter-like_ATP-bd"/>
</dbReference>
<dbReference type="STRING" id="29354.IO98_13775"/>
<gene>
    <name evidence="4" type="ORF">IO98_13775</name>
</gene>
<accession>A0A084JLA6</accession>
<dbReference type="PROSITE" id="PS50893">
    <property type="entry name" value="ABC_TRANSPORTER_2"/>
    <property type="match status" value="2"/>
</dbReference>
<sequence length="481" mass="55504">MRKEILRLNHVTLEENGERYLDNLDFYILQGEIMGLIISDAKGCSQLIRLICHNIPISFGGVYYEGDRVNHYSHADYTDNRVYVIEERGRLIDSLTISDNLFVMRKGFKKYIINSRVLDHQVELLMAELGLSIDPKRRVSTLSAFERCVTELLKAILAGCRFIILDRISNFLSQMELKQFQDIIRKQAKRGTAFLYMGNHHQEVFQIADRAALFHQGIIWKVFEKEEMVETALQPYTISFDLSGSQVREPMEEAVLKLDGVHLNGKEPVGFSLRKGECLMILDTDNQTWEPLVEVLSGSRGIRDGRIYLGERVFAGEEPTDFFKEGVAVIPDDPAETFLFRDMSYMENLTFLLDRKVWFGNIKRSHLRSVRKEYMKKVGPCIDSGKIDRLSLRERYGLAYYRIHLLHPKVAVCVQPLAKGDMYLRRYVLDLIQELKNSGISVLILTSNLADNMDVSDRMIILQDGKVAAEYAKEEFYKVGW</sequence>
<protein>
    <recommendedName>
        <fullName evidence="3">ABC transporter domain-containing protein</fullName>
    </recommendedName>
</protein>
<feature type="domain" description="ABC transporter" evidence="3">
    <location>
        <begin position="250"/>
        <end position="479"/>
    </location>
</feature>
<evidence type="ECO:0000313" key="5">
    <source>
        <dbReference type="Proteomes" id="UP000028525"/>
    </source>
</evidence>
<dbReference type="SUPFAM" id="SSF52540">
    <property type="entry name" value="P-loop containing nucleoside triphosphate hydrolases"/>
    <property type="match status" value="2"/>
</dbReference>
<dbReference type="RefSeq" id="WP_038281852.1">
    <property type="nucleotide sequence ID" value="NZ_JPME01000015.1"/>
</dbReference>
<dbReference type="GO" id="GO:0016887">
    <property type="term" value="F:ATP hydrolysis activity"/>
    <property type="evidence" value="ECO:0007669"/>
    <property type="project" value="InterPro"/>
</dbReference>
<feature type="domain" description="ABC transporter" evidence="3">
    <location>
        <begin position="6"/>
        <end position="241"/>
    </location>
</feature>
<evidence type="ECO:0000256" key="2">
    <source>
        <dbReference type="ARBA" id="ARBA00022840"/>
    </source>
</evidence>
<evidence type="ECO:0000313" key="4">
    <source>
        <dbReference type="EMBL" id="KEZ89740.1"/>
    </source>
</evidence>
<organism evidence="4 5">
    <name type="scientific">Lacrimispora celerecrescens</name>
    <dbReference type="NCBI Taxonomy" id="29354"/>
    <lineage>
        <taxon>Bacteria</taxon>
        <taxon>Bacillati</taxon>
        <taxon>Bacillota</taxon>
        <taxon>Clostridia</taxon>
        <taxon>Lachnospirales</taxon>
        <taxon>Lachnospiraceae</taxon>
        <taxon>Lacrimispora</taxon>
    </lineage>
</organism>
<dbReference type="Proteomes" id="UP000028525">
    <property type="component" value="Unassembled WGS sequence"/>
</dbReference>
<dbReference type="Pfam" id="PF00005">
    <property type="entry name" value="ABC_tran"/>
    <property type="match status" value="1"/>
</dbReference>